<dbReference type="Pfam" id="PF16925">
    <property type="entry name" value="TetR_C_13"/>
    <property type="match status" value="1"/>
</dbReference>
<dbReference type="KEGG" id="pstg:E8M01_23960"/>
<dbReference type="GO" id="GO:0003677">
    <property type="term" value="F:DNA binding"/>
    <property type="evidence" value="ECO:0007669"/>
    <property type="project" value="UniProtKB-KW"/>
</dbReference>
<dbReference type="InterPro" id="IPR011075">
    <property type="entry name" value="TetR_C"/>
</dbReference>
<keyword evidence="1" id="KW-0805">Transcription regulation</keyword>
<dbReference type="PANTHER" id="PTHR47506">
    <property type="entry name" value="TRANSCRIPTIONAL REGULATORY PROTEIN"/>
    <property type="match status" value="1"/>
</dbReference>
<dbReference type="OrthoDB" id="9795242at2"/>
<keyword evidence="2" id="KW-0238">DNA-binding</keyword>
<dbReference type="Proteomes" id="UP000298781">
    <property type="component" value="Chromosome"/>
</dbReference>
<dbReference type="Gene3D" id="1.10.357.10">
    <property type="entry name" value="Tetracycline Repressor, domain 2"/>
    <property type="match status" value="1"/>
</dbReference>
<dbReference type="InterPro" id="IPR036271">
    <property type="entry name" value="Tet_transcr_reg_TetR-rel_C_sf"/>
</dbReference>
<dbReference type="PANTHER" id="PTHR47506:SF1">
    <property type="entry name" value="HTH-TYPE TRANSCRIPTIONAL REGULATOR YJDC"/>
    <property type="match status" value="1"/>
</dbReference>
<evidence type="ECO:0000256" key="1">
    <source>
        <dbReference type="ARBA" id="ARBA00023015"/>
    </source>
</evidence>
<dbReference type="Pfam" id="PF00440">
    <property type="entry name" value="TetR_N"/>
    <property type="match status" value="1"/>
</dbReference>
<gene>
    <name evidence="6" type="ORF">E8M01_23960</name>
</gene>
<keyword evidence="3" id="KW-0804">Transcription</keyword>
<sequence>MRVFWAKGYEGAQLVDLTAAMGINPPSFYAAFGSKQAIFREAVDLYLGTAGAGAMRALEETAATRDAVENMLKASADVALAAPGSGGCLVILGLVNGLAENEPSRAYLQDIRRQTIERVRERLDRGLREGDLIAGTDTARLATFYAAVMQGLSLQARDGASRDELDGVVAAAMSALDGGRSPQAMPGRRG</sequence>
<dbReference type="InterPro" id="IPR001647">
    <property type="entry name" value="HTH_TetR"/>
</dbReference>
<evidence type="ECO:0000313" key="7">
    <source>
        <dbReference type="Proteomes" id="UP000298781"/>
    </source>
</evidence>
<dbReference type="AlphaFoldDB" id="A0A4D7B609"/>
<evidence type="ECO:0000256" key="3">
    <source>
        <dbReference type="ARBA" id="ARBA00023163"/>
    </source>
</evidence>
<protein>
    <submittedName>
        <fullName evidence="6">TetR/AcrR family transcriptional regulator</fullName>
    </submittedName>
</protein>
<dbReference type="SUPFAM" id="SSF46689">
    <property type="entry name" value="Homeodomain-like"/>
    <property type="match status" value="1"/>
</dbReference>
<evidence type="ECO:0000259" key="5">
    <source>
        <dbReference type="Pfam" id="PF16925"/>
    </source>
</evidence>
<organism evidence="6 7">
    <name type="scientific">Phreatobacter stygius</name>
    <dbReference type="NCBI Taxonomy" id="1940610"/>
    <lineage>
        <taxon>Bacteria</taxon>
        <taxon>Pseudomonadati</taxon>
        <taxon>Pseudomonadota</taxon>
        <taxon>Alphaproteobacteria</taxon>
        <taxon>Hyphomicrobiales</taxon>
        <taxon>Phreatobacteraceae</taxon>
        <taxon>Phreatobacter</taxon>
    </lineage>
</organism>
<evidence type="ECO:0000259" key="4">
    <source>
        <dbReference type="Pfam" id="PF00440"/>
    </source>
</evidence>
<feature type="domain" description="Tetracyclin repressor-like C-terminal" evidence="5">
    <location>
        <begin position="69"/>
        <end position="164"/>
    </location>
</feature>
<dbReference type="SUPFAM" id="SSF48498">
    <property type="entry name" value="Tetracyclin repressor-like, C-terminal domain"/>
    <property type="match status" value="1"/>
</dbReference>
<dbReference type="InterPro" id="IPR009057">
    <property type="entry name" value="Homeodomain-like_sf"/>
</dbReference>
<evidence type="ECO:0000313" key="6">
    <source>
        <dbReference type="EMBL" id="QCI69379.1"/>
    </source>
</evidence>
<accession>A0A4D7B609</accession>
<reference evidence="6 7" key="1">
    <citation type="submission" date="2019-04" db="EMBL/GenBank/DDBJ databases">
        <title>Phreatobacter aquaticus sp. nov.</title>
        <authorList>
            <person name="Choi A."/>
        </authorList>
    </citation>
    <scope>NUCLEOTIDE SEQUENCE [LARGE SCALE GENOMIC DNA]</scope>
    <source>
        <strain evidence="6 7">KCTC 52518</strain>
    </source>
</reference>
<evidence type="ECO:0000256" key="2">
    <source>
        <dbReference type="ARBA" id="ARBA00023125"/>
    </source>
</evidence>
<feature type="domain" description="HTH tetR-type" evidence="4">
    <location>
        <begin position="1"/>
        <end position="42"/>
    </location>
</feature>
<proteinExistence type="predicted"/>
<dbReference type="EMBL" id="CP039690">
    <property type="protein sequence ID" value="QCI69379.1"/>
    <property type="molecule type" value="Genomic_DNA"/>
</dbReference>
<keyword evidence="7" id="KW-1185">Reference proteome</keyword>
<dbReference type="Gene3D" id="1.10.10.60">
    <property type="entry name" value="Homeodomain-like"/>
    <property type="match status" value="1"/>
</dbReference>
<name>A0A4D7B609_9HYPH</name>